<sequence length="508" mass="53367">MAEVTEAKTQYAAKDGKGLAGNSVGLIGAIVIGVSCVAPAYTLTAALGPIVSVVGLQTPAILLIGFLPMLLVAMGYRELNRAVPDNGTSFTWATLAFGPYVGWLAGWGLVASTVLVLSNSAGIAVDFFYLMLAQAFSAPGIAALSADKYINVATCLAFMGAAAFISYRGMHTTKVVQYLLVGLQVIVMAGFGITALVKAQAGLAFDYTPIQAEWFNPFAVTTAGAIAAGLSLSIFIFWGWDVTLTMNEETEDAARNPGLAAALTVGVTMLLYVLASVASIAFAGTGTTGVGMGSADVQRNVFLALAPAVFGSASVAMAIAVLCSSAASLQSTMVSPSRTLLAMSHYGAMPKQFAQISSRYRTPYVGIFASSIVSSVFYAVMRFISEHVLWDTITALGIMICFYYSITALSVVWYFRASWFSSFGAFLNRLLMPLVGGVVLGALFFRTVSDSLDPDFGSGSHLGGVGLVFVIGLVIFGLGLLAMLAMLVRNPAFFRNGAAQMRAEQERR</sequence>
<evidence type="ECO:0000313" key="7">
    <source>
        <dbReference type="EMBL" id="MBB4614193.1"/>
    </source>
</evidence>
<evidence type="ECO:0000256" key="5">
    <source>
        <dbReference type="ARBA" id="ARBA00023136"/>
    </source>
</evidence>
<dbReference type="AlphaFoldDB" id="A0A7W7EUA0"/>
<feature type="transmembrane region" description="Helical" evidence="6">
    <location>
        <begin position="217"/>
        <end position="238"/>
    </location>
</feature>
<comment type="subcellular location">
    <subcellularLocation>
        <location evidence="1">Cell membrane</location>
        <topology evidence="1">Multi-pass membrane protein</topology>
    </subcellularLocation>
</comment>
<dbReference type="PIRSF" id="PIRSF006060">
    <property type="entry name" value="AA_transporter"/>
    <property type="match status" value="1"/>
</dbReference>
<evidence type="ECO:0000313" key="8">
    <source>
        <dbReference type="Proteomes" id="UP000538566"/>
    </source>
</evidence>
<feature type="transmembrane region" description="Helical" evidence="6">
    <location>
        <begin position="60"/>
        <end position="77"/>
    </location>
</feature>
<dbReference type="RefSeq" id="WP_144903944.1">
    <property type="nucleotide sequence ID" value="NZ_JACHOA010000004.1"/>
</dbReference>
<accession>A0A7W7EUA0</accession>
<keyword evidence="2" id="KW-1003">Cell membrane</keyword>
<dbReference type="PANTHER" id="PTHR42770">
    <property type="entry name" value="AMINO ACID TRANSPORTER-RELATED"/>
    <property type="match status" value="1"/>
</dbReference>
<feature type="transmembrane region" description="Helical" evidence="6">
    <location>
        <begin position="149"/>
        <end position="167"/>
    </location>
</feature>
<feature type="transmembrane region" description="Helical" evidence="6">
    <location>
        <begin position="393"/>
        <end position="414"/>
    </location>
</feature>
<dbReference type="PANTHER" id="PTHR42770:SF7">
    <property type="entry name" value="MEMBRANE PROTEIN"/>
    <property type="match status" value="1"/>
</dbReference>
<dbReference type="InterPro" id="IPR002293">
    <property type="entry name" value="AA/rel_permease1"/>
</dbReference>
<proteinExistence type="predicted"/>
<feature type="transmembrane region" description="Helical" evidence="6">
    <location>
        <begin position="24"/>
        <end position="48"/>
    </location>
</feature>
<dbReference type="GO" id="GO:0022857">
    <property type="term" value="F:transmembrane transporter activity"/>
    <property type="evidence" value="ECO:0007669"/>
    <property type="project" value="InterPro"/>
</dbReference>
<dbReference type="Proteomes" id="UP000538566">
    <property type="component" value="Unassembled WGS sequence"/>
</dbReference>
<reference evidence="7 8" key="1">
    <citation type="submission" date="2020-08" db="EMBL/GenBank/DDBJ databases">
        <title>Genomic Encyclopedia of Type Strains, Phase IV (KMG-IV): sequencing the most valuable type-strain genomes for metagenomic binning, comparative biology and taxonomic classification.</title>
        <authorList>
            <person name="Goeker M."/>
        </authorList>
    </citation>
    <scope>NUCLEOTIDE SEQUENCE [LARGE SCALE GENOMIC DNA]</scope>
    <source>
        <strain evidence="7 8">DSM 17507</strain>
    </source>
</reference>
<feature type="transmembrane region" description="Helical" evidence="6">
    <location>
        <begin position="259"/>
        <end position="282"/>
    </location>
</feature>
<dbReference type="InterPro" id="IPR050367">
    <property type="entry name" value="APC_superfamily"/>
</dbReference>
<evidence type="ECO:0000256" key="6">
    <source>
        <dbReference type="SAM" id="Phobius"/>
    </source>
</evidence>
<evidence type="ECO:0000256" key="1">
    <source>
        <dbReference type="ARBA" id="ARBA00004651"/>
    </source>
</evidence>
<organism evidence="7 8">
    <name type="scientific">Novosphingobium taihuense</name>
    <dbReference type="NCBI Taxonomy" id="260085"/>
    <lineage>
        <taxon>Bacteria</taxon>
        <taxon>Pseudomonadati</taxon>
        <taxon>Pseudomonadota</taxon>
        <taxon>Alphaproteobacteria</taxon>
        <taxon>Sphingomonadales</taxon>
        <taxon>Sphingomonadaceae</taxon>
        <taxon>Novosphingobium</taxon>
    </lineage>
</organism>
<feature type="transmembrane region" description="Helical" evidence="6">
    <location>
        <begin position="364"/>
        <end position="381"/>
    </location>
</feature>
<evidence type="ECO:0000256" key="4">
    <source>
        <dbReference type="ARBA" id="ARBA00022989"/>
    </source>
</evidence>
<dbReference type="EMBL" id="JACHOA010000004">
    <property type="protein sequence ID" value="MBB4614193.1"/>
    <property type="molecule type" value="Genomic_DNA"/>
</dbReference>
<keyword evidence="4 6" id="KW-1133">Transmembrane helix</keyword>
<gene>
    <name evidence="7" type="ORF">GGR37_002479</name>
</gene>
<comment type="caution">
    <text evidence="7">The sequence shown here is derived from an EMBL/GenBank/DDBJ whole genome shotgun (WGS) entry which is preliminary data.</text>
</comment>
<dbReference type="Pfam" id="PF13520">
    <property type="entry name" value="AA_permease_2"/>
    <property type="match status" value="1"/>
</dbReference>
<dbReference type="GO" id="GO:0005886">
    <property type="term" value="C:plasma membrane"/>
    <property type="evidence" value="ECO:0007669"/>
    <property type="project" value="UniProtKB-SubCell"/>
</dbReference>
<feature type="transmembrane region" description="Helical" evidence="6">
    <location>
        <begin position="426"/>
        <end position="445"/>
    </location>
</feature>
<keyword evidence="3 6" id="KW-0812">Transmembrane</keyword>
<feature type="transmembrane region" description="Helical" evidence="6">
    <location>
        <begin position="97"/>
        <end position="117"/>
    </location>
</feature>
<keyword evidence="8" id="KW-1185">Reference proteome</keyword>
<dbReference type="Gene3D" id="1.20.1740.10">
    <property type="entry name" value="Amino acid/polyamine transporter I"/>
    <property type="match status" value="1"/>
</dbReference>
<feature type="transmembrane region" description="Helical" evidence="6">
    <location>
        <begin position="465"/>
        <end position="488"/>
    </location>
</feature>
<keyword evidence="5 6" id="KW-0472">Membrane</keyword>
<protein>
    <submittedName>
        <fullName evidence="7">Amino acid transporter</fullName>
    </submittedName>
</protein>
<dbReference type="OrthoDB" id="9762947at2"/>
<evidence type="ECO:0000256" key="2">
    <source>
        <dbReference type="ARBA" id="ARBA00022475"/>
    </source>
</evidence>
<evidence type="ECO:0000256" key="3">
    <source>
        <dbReference type="ARBA" id="ARBA00022692"/>
    </source>
</evidence>
<feature type="transmembrane region" description="Helical" evidence="6">
    <location>
        <begin position="179"/>
        <end position="197"/>
    </location>
</feature>
<feature type="transmembrane region" description="Helical" evidence="6">
    <location>
        <begin position="302"/>
        <end position="323"/>
    </location>
</feature>
<name>A0A7W7EUA0_9SPHN</name>